<comment type="caution">
    <text evidence="2">The sequence shown here is derived from an EMBL/GenBank/DDBJ whole genome shotgun (WGS) entry which is preliminary data.</text>
</comment>
<accession>A0ABW4RRY0</accession>
<reference evidence="3" key="1">
    <citation type="journal article" date="2019" name="Int. J. Syst. Evol. Microbiol.">
        <title>The Global Catalogue of Microorganisms (GCM) 10K type strain sequencing project: providing services to taxonomists for standard genome sequencing and annotation.</title>
        <authorList>
            <consortium name="The Broad Institute Genomics Platform"/>
            <consortium name="The Broad Institute Genome Sequencing Center for Infectious Disease"/>
            <person name="Wu L."/>
            <person name="Ma J."/>
        </authorList>
    </citation>
    <scope>NUCLEOTIDE SEQUENCE [LARGE SCALE GENOMIC DNA]</scope>
    <source>
        <strain evidence="3">CAIM 431</strain>
    </source>
</reference>
<dbReference type="Pfam" id="PF02447">
    <property type="entry name" value="GntP_permease"/>
    <property type="match status" value="1"/>
</dbReference>
<dbReference type="InterPro" id="IPR003474">
    <property type="entry name" value="Glcn_transporter"/>
</dbReference>
<feature type="transmembrane region" description="Helical" evidence="1">
    <location>
        <begin position="269"/>
        <end position="287"/>
    </location>
</feature>
<sequence length="451" mass="46612">MLVLHTVIAIVAVVLLIIKFKIDPVISLVIGSLYLGLAGGVGFPGTVEAITKGFGSIMTSVGLLIGFGVLIGALLHTTGAFTKMVRALLKLFGPTRIPYGLTLALATIFPSIYVDVQVVLAAPVARQAAKHMGPNGLGRMAGALGIGIFAGYVFVVPGLSAISICGLMGIPLGKYLMFGIVIGPLTAFLTVLVFGLMLRAGWWNPAKDEEESEALLESEARAAELEASGQAERTQSLWLSMLPIMVPLLLIAFGAFAELFSFTNQFIDFIGNANVALFIGLLLAYFLSRATVGEEGAAEAFSDGLHTSGEILLVTGIGGSLGAVIKATGLAKLLGDMFDADSGAPVILIILLAWFVAAVLHLAIGSVSVAAITGAGIIAPLLGSIDVNPVVLGLAIASGALFALHVNSNFFWMFKSLLGLSTQGSLKSMTTVTTIGSLISLPMVIALGLAM</sequence>
<feature type="transmembrane region" description="Helical" evidence="1">
    <location>
        <begin position="311"/>
        <end position="334"/>
    </location>
</feature>
<gene>
    <name evidence="2" type="ORF">ACFSCS_02620</name>
</gene>
<organism evidence="2 3">
    <name type="scientific">Luteococcus peritonei</name>
    <dbReference type="NCBI Taxonomy" id="88874"/>
    <lineage>
        <taxon>Bacteria</taxon>
        <taxon>Bacillati</taxon>
        <taxon>Actinomycetota</taxon>
        <taxon>Actinomycetes</taxon>
        <taxon>Propionibacteriales</taxon>
        <taxon>Propionibacteriaceae</taxon>
        <taxon>Luteococcus</taxon>
    </lineage>
</organism>
<dbReference type="PANTHER" id="PTHR30354">
    <property type="entry name" value="GNT FAMILY GLUCONATE TRANSPORTER"/>
    <property type="match status" value="1"/>
</dbReference>
<feature type="transmembrane region" description="Helical" evidence="1">
    <location>
        <begin position="237"/>
        <end position="257"/>
    </location>
</feature>
<keyword evidence="1" id="KW-0472">Membrane</keyword>
<dbReference type="EMBL" id="JBHUFZ010000006">
    <property type="protein sequence ID" value="MFD1889078.1"/>
    <property type="molecule type" value="Genomic_DNA"/>
</dbReference>
<dbReference type="PANTHER" id="PTHR30354:SF11">
    <property type="entry name" value="PERMEASE"/>
    <property type="match status" value="1"/>
</dbReference>
<proteinExistence type="predicted"/>
<feature type="transmembrane region" description="Helical" evidence="1">
    <location>
        <begin position="426"/>
        <end position="450"/>
    </location>
</feature>
<dbReference type="RefSeq" id="WP_343872093.1">
    <property type="nucleotide sequence ID" value="NZ_BAAAIX010000005.1"/>
</dbReference>
<keyword evidence="1" id="KW-1133">Transmembrane helix</keyword>
<feature type="transmembrane region" description="Helical" evidence="1">
    <location>
        <begin position="6"/>
        <end position="22"/>
    </location>
</feature>
<feature type="transmembrane region" description="Helical" evidence="1">
    <location>
        <begin position="175"/>
        <end position="198"/>
    </location>
</feature>
<dbReference type="Proteomes" id="UP001597326">
    <property type="component" value="Unassembled WGS sequence"/>
</dbReference>
<protein>
    <submittedName>
        <fullName evidence="2">GntP family permease</fullName>
    </submittedName>
</protein>
<feature type="transmembrane region" description="Helical" evidence="1">
    <location>
        <begin position="391"/>
        <end position="414"/>
    </location>
</feature>
<feature type="transmembrane region" description="Helical" evidence="1">
    <location>
        <begin position="97"/>
        <end position="120"/>
    </location>
</feature>
<evidence type="ECO:0000313" key="2">
    <source>
        <dbReference type="EMBL" id="MFD1889078.1"/>
    </source>
</evidence>
<feature type="transmembrane region" description="Helical" evidence="1">
    <location>
        <begin position="140"/>
        <end position="168"/>
    </location>
</feature>
<name>A0ABW4RRY0_9ACTN</name>
<evidence type="ECO:0000313" key="3">
    <source>
        <dbReference type="Proteomes" id="UP001597326"/>
    </source>
</evidence>
<evidence type="ECO:0000256" key="1">
    <source>
        <dbReference type="SAM" id="Phobius"/>
    </source>
</evidence>
<feature type="transmembrane region" description="Helical" evidence="1">
    <location>
        <begin position="346"/>
        <end position="379"/>
    </location>
</feature>
<feature type="transmembrane region" description="Helical" evidence="1">
    <location>
        <begin position="29"/>
        <end position="47"/>
    </location>
</feature>
<keyword evidence="1" id="KW-0812">Transmembrane</keyword>
<keyword evidence="3" id="KW-1185">Reference proteome</keyword>
<feature type="transmembrane region" description="Helical" evidence="1">
    <location>
        <begin position="53"/>
        <end position="76"/>
    </location>
</feature>